<keyword evidence="3" id="KW-0804">Transcription</keyword>
<evidence type="ECO:0000256" key="2">
    <source>
        <dbReference type="ARBA" id="ARBA00023125"/>
    </source>
</evidence>
<dbReference type="PANTHER" id="PTHR46796:SF6">
    <property type="entry name" value="ARAC SUBFAMILY"/>
    <property type="match status" value="1"/>
</dbReference>
<dbReference type="KEGG" id="yti:FNA67_13110"/>
<keyword evidence="5" id="KW-1185">Reference proteome</keyword>
<dbReference type="SMART" id="SM00342">
    <property type="entry name" value="HTH_ARAC"/>
    <property type="match status" value="1"/>
</dbReference>
<dbReference type="InterPro" id="IPR020449">
    <property type="entry name" value="Tscrpt_reg_AraC-type_HTH"/>
</dbReference>
<dbReference type="Gene3D" id="1.10.10.60">
    <property type="entry name" value="Homeodomain-like"/>
    <property type="match status" value="1"/>
</dbReference>
<organism evidence="4 5">
    <name type="scientific">Paradevosia tibetensis</name>
    <dbReference type="NCBI Taxonomy" id="1447062"/>
    <lineage>
        <taxon>Bacteria</taxon>
        <taxon>Pseudomonadati</taxon>
        <taxon>Pseudomonadota</taxon>
        <taxon>Alphaproteobacteria</taxon>
        <taxon>Hyphomicrobiales</taxon>
        <taxon>Devosiaceae</taxon>
        <taxon>Paradevosia</taxon>
    </lineage>
</organism>
<dbReference type="RefSeq" id="WP_147656328.1">
    <property type="nucleotide sequence ID" value="NZ_BMFM01000001.1"/>
</dbReference>
<dbReference type="PROSITE" id="PS01124">
    <property type="entry name" value="HTH_ARAC_FAMILY_2"/>
    <property type="match status" value="1"/>
</dbReference>
<dbReference type="PRINTS" id="PR00032">
    <property type="entry name" value="HTHARAC"/>
</dbReference>
<proteinExistence type="predicted"/>
<dbReference type="InterPro" id="IPR018062">
    <property type="entry name" value="HTH_AraC-typ_CS"/>
</dbReference>
<dbReference type="AlphaFoldDB" id="A0A5B9DPC6"/>
<dbReference type="GO" id="GO:0003700">
    <property type="term" value="F:DNA-binding transcription factor activity"/>
    <property type="evidence" value="ECO:0007669"/>
    <property type="project" value="InterPro"/>
</dbReference>
<dbReference type="GO" id="GO:0043565">
    <property type="term" value="F:sequence-specific DNA binding"/>
    <property type="evidence" value="ECO:0007669"/>
    <property type="project" value="InterPro"/>
</dbReference>
<evidence type="ECO:0000256" key="1">
    <source>
        <dbReference type="ARBA" id="ARBA00023015"/>
    </source>
</evidence>
<dbReference type="InterPro" id="IPR050204">
    <property type="entry name" value="AraC_XylS_family_regulators"/>
</dbReference>
<evidence type="ECO:0000256" key="3">
    <source>
        <dbReference type="ARBA" id="ARBA00023163"/>
    </source>
</evidence>
<dbReference type="SUPFAM" id="SSF46689">
    <property type="entry name" value="Homeodomain-like"/>
    <property type="match status" value="1"/>
</dbReference>
<name>A0A5B9DPC6_9HYPH</name>
<dbReference type="InterPro" id="IPR018060">
    <property type="entry name" value="HTH_AraC"/>
</dbReference>
<dbReference type="Pfam" id="PF12833">
    <property type="entry name" value="HTH_18"/>
    <property type="match status" value="1"/>
</dbReference>
<keyword evidence="1" id="KW-0805">Transcription regulation</keyword>
<sequence length="322" mass="35539">MPFLSLSASDFEPQHRIPAFQEAAATICRLEVLPEDPGSFTSTTAIAVLPEAIIASTVHSQCTTLRTTAIAEDEHDNILLHVPMQAGFAITQRGGNDAECAAGSLYIDPNEVPGVAHFTDASTNVLYISLPRHALAGSRGAVDRLLRTSARMSPHWQLFVGYARHLHECFPALNADQARLCTAHLHDLARMALAEGQLVEEAGEGRGVRAAWLEKLKADVERHLTSPELSLSRLAARHGISTRYIRALFASDRTTFRDYVKDRRLSLAHRLLTDQRHTHRSISDIAMSAGFGDLSWFNACYRQTYGRTPSDTRAIHRADPRA</sequence>
<keyword evidence="2" id="KW-0238">DNA-binding</keyword>
<dbReference type="PROSITE" id="PS00041">
    <property type="entry name" value="HTH_ARAC_FAMILY_1"/>
    <property type="match status" value="1"/>
</dbReference>
<accession>A0A5B9DPC6</accession>
<dbReference type="OrthoDB" id="8004517at2"/>
<evidence type="ECO:0000313" key="4">
    <source>
        <dbReference type="EMBL" id="QEE21057.1"/>
    </source>
</evidence>
<dbReference type="PANTHER" id="PTHR46796">
    <property type="entry name" value="HTH-TYPE TRANSCRIPTIONAL ACTIVATOR RHAS-RELATED"/>
    <property type="match status" value="1"/>
</dbReference>
<dbReference type="Proteomes" id="UP000321062">
    <property type="component" value="Chromosome"/>
</dbReference>
<evidence type="ECO:0000313" key="5">
    <source>
        <dbReference type="Proteomes" id="UP000321062"/>
    </source>
</evidence>
<dbReference type="EMBL" id="CP041690">
    <property type="protein sequence ID" value="QEE21057.1"/>
    <property type="molecule type" value="Genomic_DNA"/>
</dbReference>
<protein>
    <submittedName>
        <fullName evidence="4">Helix-turn-helix domain-containing protein</fullName>
    </submittedName>
</protein>
<dbReference type="InterPro" id="IPR009057">
    <property type="entry name" value="Homeodomain-like_sf"/>
</dbReference>
<reference evidence="4 5" key="1">
    <citation type="journal article" date="2015" name="Int. J. Syst. Evol. Microbiol.">
        <title>Youhaiella tibetensis gen. nov., sp. nov., isolated from subsurface sediment.</title>
        <authorList>
            <person name="Wang Y.X."/>
            <person name="Huang F.Q."/>
            <person name="Nogi Y."/>
            <person name="Pang S.J."/>
            <person name="Wang P.K."/>
            <person name="Lv J."/>
        </authorList>
    </citation>
    <scope>NUCLEOTIDE SEQUENCE [LARGE SCALE GENOMIC DNA]</scope>
    <source>
        <strain evidence="5">fig4</strain>
    </source>
</reference>
<gene>
    <name evidence="4" type="ORF">FNA67_13110</name>
</gene>